<evidence type="ECO:0000259" key="9">
    <source>
        <dbReference type="Pfam" id="PF07730"/>
    </source>
</evidence>
<proteinExistence type="predicted"/>
<keyword evidence="6 10" id="KW-0418">Kinase</keyword>
<dbReference type="GO" id="GO:0000155">
    <property type="term" value="F:phosphorelay sensor kinase activity"/>
    <property type="evidence" value="ECO:0007669"/>
    <property type="project" value="InterPro"/>
</dbReference>
<reference key="1">
    <citation type="submission" date="2010-11" db="EMBL/GenBank/DDBJ databases">
        <title>The complete genome of Leadbetterella byssophila DSM 17132.</title>
        <authorList>
            <consortium name="US DOE Joint Genome Institute (JGI-PGF)"/>
            <person name="Lucas S."/>
            <person name="Copeland A."/>
            <person name="Lapidus A."/>
            <person name="Glavina del Rio T."/>
            <person name="Dalin E."/>
            <person name="Tice H."/>
            <person name="Bruce D."/>
            <person name="Goodwin L."/>
            <person name="Pitluck S."/>
            <person name="Kyrpides N."/>
            <person name="Mavromatis K."/>
            <person name="Ivanova N."/>
            <person name="Teshima H."/>
            <person name="Brettin T."/>
            <person name="Detter J.C."/>
            <person name="Han C."/>
            <person name="Tapia R."/>
            <person name="Land M."/>
            <person name="Hauser L."/>
            <person name="Markowitz V."/>
            <person name="Cheng J.-F."/>
            <person name="Hugenholtz P."/>
            <person name="Woyke T."/>
            <person name="Wu D."/>
            <person name="Tindall B."/>
            <person name="Pomrenke H.G."/>
            <person name="Brambilla E."/>
            <person name="Klenk H.-P."/>
            <person name="Eisen J.A."/>
        </authorList>
    </citation>
    <scope>NUCLEOTIDE SEQUENCE [LARGE SCALE GENOMIC DNA]</scope>
    <source>
        <strain>DSM 17132</strain>
    </source>
</reference>
<dbReference type="PANTHER" id="PTHR24421">
    <property type="entry name" value="NITRATE/NITRITE SENSOR PROTEIN NARX-RELATED"/>
    <property type="match status" value="1"/>
</dbReference>
<dbReference type="GO" id="GO:0005524">
    <property type="term" value="F:ATP binding"/>
    <property type="evidence" value="ECO:0007669"/>
    <property type="project" value="UniProtKB-KW"/>
</dbReference>
<gene>
    <name evidence="10" type="ordered locus">Lbys_0077</name>
</gene>
<feature type="domain" description="Signal transduction histidine kinase subgroup 3 dimerisation and phosphoacceptor" evidence="9">
    <location>
        <begin position="52"/>
        <end position="107"/>
    </location>
</feature>
<dbReference type="EC" id="2.7.13.3" evidence="2"/>
<dbReference type="GO" id="GO:0046983">
    <property type="term" value="F:protein dimerization activity"/>
    <property type="evidence" value="ECO:0007669"/>
    <property type="project" value="InterPro"/>
</dbReference>
<dbReference type="InterPro" id="IPR050482">
    <property type="entry name" value="Sensor_HK_TwoCompSys"/>
</dbReference>
<sequence>MITVLLVASCLSIGVLLLRRERLRTAEKIKSLEHLNQLYVQAAKQLSAYETRTEIGQKLHDDLSSTLAGIVQNMEVLQKQTLDEELRKKIHFLSQEAEKVYDKVRGKSHELFIHHSEYDLFEDNVYRLVDLLCPDSSIHKEIEIEREIASQLDLSQRIELLRILQEVLTNTMKHGKDVSEIFIFLYENELGAPVFQVGDNGSSFNGNSDGIGIRSIRKRVAQLEGQLQLETKGGVAYTITLPS</sequence>
<evidence type="ECO:0000256" key="6">
    <source>
        <dbReference type="ARBA" id="ARBA00022777"/>
    </source>
</evidence>
<dbReference type="Proteomes" id="UP000007435">
    <property type="component" value="Chromosome"/>
</dbReference>
<dbReference type="InterPro" id="IPR011712">
    <property type="entry name" value="Sig_transdc_His_kin_sub3_dim/P"/>
</dbReference>
<dbReference type="EMBL" id="CP002305">
    <property type="protein sequence ID" value="ADQ15873.1"/>
    <property type="molecule type" value="Genomic_DNA"/>
</dbReference>
<dbReference type="GO" id="GO:0016020">
    <property type="term" value="C:membrane"/>
    <property type="evidence" value="ECO:0007669"/>
    <property type="project" value="InterPro"/>
</dbReference>
<keyword evidence="8" id="KW-0902">Two-component regulatory system</keyword>
<keyword evidence="7" id="KW-0067">ATP-binding</keyword>
<keyword evidence="4" id="KW-0808">Transferase</keyword>
<evidence type="ECO:0000256" key="2">
    <source>
        <dbReference type="ARBA" id="ARBA00012438"/>
    </source>
</evidence>
<dbReference type="PANTHER" id="PTHR24421:SF10">
    <property type="entry name" value="NITRATE_NITRITE SENSOR PROTEIN NARQ"/>
    <property type="match status" value="1"/>
</dbReference>
<dbReference type="Gene3D" id="3.30.565.10">
    <property type="entry name" value="Histidine kinase-like ATPase, C-terminal domain"/>
    <property type="match status" value="1"/>
</dbReference>
<keyword evidence="3" id="KW-0597">Phosphoprotein</keyword>
<dbReference type="AlphaFoldDB" id="E4RS57"/>
<dbReference type="STRING" id="649349.Lbys_0077"/>
<evidence type="ECO:0000256" key="8">
    <source>
        <dbReference type="ARBA" id="ARBA00023012"/>
    </source>
</evidence>
<dbReference type="HOGENOM" id="CLU_1141446_0_0_10"/>
<dbReference type="KEGG" id="lby:Lbys_0077"/>
<evidence type="ECO:0000313" key="11">
    <source>
        <dbReference type="Proteomes" id="UP000007435"/>
    </source>
</evidence>
<dbReference type="OrthoDB" id="1301080at2"/>
<reference evidence="10 11" key="2">
    <citation type="journal article" date="2011" name="Stand. Genomic Sci.">
        <title>Complete genome sequence of Leadbetterella byssophila type strain (4M15).</title>
        <authorList>
            <person name="Abt B."/>
            <person name="Teshima H."/>
            <person name="Lucas S."/>
            <person name="Lapidus A."/>
            <person name="Del Rio T.G."/>
            <person name="Nolan M."/>
            <person name="Tice H."/>
            <person name="Cheng J.F."/>
            <person name="Pitluck S."/>
            <person name="Liolios K."/>
            <person name="Pagani I."/>
            <person name="Ivanova N."/>
            <person name="Mavromatis K."/>
            <person name="Pati A."/>
            <person name="Tapia R."/>
            <person name="Han C."/>
            <person name="Goodwin L."/>
            <person name="Chen A."/>
            <person name="Palaniappan K."/>
            <person name="Land M."/>
            <person name="Hauser L."/>
            <person name="Chang Y.J."/>
            <person name="Jeffries C.D."/>
            <person name="Rohde M."/>
            <person name="Goker M."/>
            <person name="Tindall B.J."/>
            <person name="Detter J.C."/>
            <person name="Woyke T."/>
            <person name="Bristow J."/>
            <person name="Eisen J.A."/>
            <person name="Markowitz V."/>
            <person name="Hugenholtz P."/>
            <person name="Klenk H.P."/>
            <person name="Kyrpides N.C."/>
        </authorList>
    </citation>
    <scope>NUCLEOTIDE SEQUENCE [LARGE SCALE GENOMIC DNA]</scope>
    <source>
        <strain evidence="11">DSM 17132 / JCM 16389 / KACC 11308 / NBRC 106382 / 4M15</strain>
    </source>
</reference>
<dbReference type="InterPro" id="IPR036890">
    <property type="entry name" value="HATPase_C_sf"/>
</dbReference>
<evidence type="ECO:0000256" key="3">
    <source>
        <dbReference type="ARBA" id="ARBA00022553"/>
    </source>
</evidence>
<name>E4RS57_LEAB4</name>
<keyword evidence="5" id="KW-0547">Nucleotide-binding</keyword>
<dbReference type="eggNOG" id="COG4585">
    <property type="taxonomic scope" value="Bacteria"/>
</dbReference>
<dbReference type="SUPFAM" id="SSF55874">
    <property type="entry name" value="ATPase domain of HSP90 chaperone/DNA topoisomerase II/histidine kinase"/>
    <property type="match status" value="1"/>
</dbReference>
<evidence type="ECO:0000256" key="5">
    <source>
        <dbReference type="ARBA" id="ARBA00022741"/>
    </source>
</evidence>
<evidence type="ECO:0000256" key="1">
    <source>
        <dbReference type="ARBA" id="ARBA00000085"/>
    </source>
</evidence>
<evidence type="ECO:0000313" key="10">
    <source>
        <dbReference type="EMBL" id="ADQ15873.1"/>
    </source>
</evidence>
<comment type="catalytic activity">
    <reaction evidence="1">
        <text>ATP + protein L-histidine = ADP + protein N-phospho-L-histidine.</text>
        <dbReference type="EC" id="2.7.13.3"/>
    </reaction>
</comment>
<organism evidence="10 11">
    <name type="scientific">Leadbetterella byssophila (strain DSM 17132 / JCM 16389 / KACC 11308 / NBRC 106382 / 4M15)</name>
    <dbReference type="NCBI Taxonomy" id="649349"/>
    <lineage>
        <taxon>Bacteria</taxon>
        <taxon>Pseudomonadati</taxon>
        <taxon>Bacteroidota</taxon>
        <taxon>Cytophagia</taxon>
        <taxon>Cytophagales</taxon>
        <taxon>Leadbetterellaceae</taxon>
        <taxon>Leadbetterella</taxon>
    </lineage>
</organism>
<evidence type="ECO:0000256" key="4">
    <source>
        <dbReference type="ARBA" id="ARBA00022679"/>
    </source>
</evidence>
<protein>
    <recommendedName>
        <fullName evidence="2">histidine kinase</fullName>
        <ecNumber evidence="2">2.7.13.3</ecNumber>
    </recommendedName>
</protein>
<dbReference type="RefSeq" id="WP_013406930.1">
    <property type="nucleotide sequence ID" value="NC_014655.1"/>
</dbReference>
<accession>E4RS57</accession>
<keyword evidence="11" id="KW-1185">Reference proteome</keyword>
<dbReference type="Pfam" id="PF07730">
    <property type="entry name" value="HisKA_3"/>
    <property type="match status" value="1"/>
</dbReference>
<evidence type="ECO:0000256" key="7">
    <source>
        <dbReference type="ARBA" id="ARBA00022840"/>
    </source>
</evidence>